<keyword evidence="14" id="KW-1185">Reference proteome</keyword>
<protein>
    <submittedName>
        <fullName evidence="15">Protein krueppel</fullName>
    </submittedName>
</protein>
<evidence type="ECO:0000256" key="6">
    <source>
        <dbReference type="ARBA" id="ARBA00022833"/>
    </source>
</evidence>
<dbReference type="FunFam" id="3.30.160.60:FF:001954">
    <property type="entry name" value="Zinc finger protein 787"/>
    <property type="match status" value="1"/>
</dbReference>
<dbReference type="GO" id="GO:0000981">
    <property type="term" value="F:DNA-binding transcription factor activity, RNA polymerase II-specific"/>
    <property type="evidence" value="ECO:0007669"/>
    <property type="project" value="TreeGrafter"/>
</dbReference>
<evidence type="ECO:0000256" key="2">
    <source>
        <dbReference type="ARBA" id="ARBA00006991"/>
    </source>
</evidence>
<comment type="similarity">
    <text evidence="2">Belongs to the krueppel C2H2-type zinc-finger protein family.</text>
</comment>
<evidence type="ECO:0000256" key="4">
    <source>
        <dbReference type="ARBA" id="ARBA00022737"/>
    </source>
</evidence>
<dbReference type="AlphaFoldDB" id="A0A1I8JN58"/>
<keyword evidence="10" id="KW-0539">Nucleus</keyword>
<dbReference type="Gene3D" id="3.30.160.60">
    <property type="entry name" value="Classic Zinc Finger"/>
    <property type="match status" value="2"/>
</dbReference>
<comment type="subcellular location">
    <subcellularLocation>
        <location evidence="1">Nucleus</location>
    </subcellularLocation>
</comment>
<evidence type="ECO:0000256" key="1">
    <source>
        <dbReference type="ARBA" id="ARBA00004123"/>
    </source>
</evidence>
<feature type="domain" description="C2H2-type" evidence="13">
    <location>
        <begin position="118"/>
        <end position="145"/>
    </location>
</feature>
<dbReference type="InterPro" id="IPR036236">
    <property type="entry name" value="Znf_C2H2_sf"/>
</dbReference>
<dbReference type="WBParaSite" id="snap_masked-unitig_29757-processed-gene-0.2-mRNA-1">
    <property type="protein sequence ID" value="snap_masked-unitig_29757-processed-gene-0.2-mRNA-1"/>
    <property type="gene ID" value="snap_masked-unitig_29757-processed-gene-0.2"/>
</dbReference>
<evidence type="ECO:0000313" key="15">
    <source>
        <dbReference type="WBParaSite" id="snap_masked-unitig_29757-processed-gene-0.2-mRNA-1"/>
    </source>
</evidence>
<feature type="region of interest" description="Disordered" evidence="12">
    <location>
        <begin position="158"/>
        <end position="196"/>
    </location>
</feature>
<dbReference type="GO" id="GO:0005634">
    <property type="term" value="C:nucleus"/>
    <property type="evidence" value="ECO:0007669"/>
    <property type="project" value="UniProtKB-SubCell"/>
</dbReference>
<dbReference type="Pfam" id="PF13465">
    <property type="entry name" value="zf-H2C2_2"/>
    <property type="match status" value="1"/>
</dbReference>
<keyword evidence="3" id="KW-0479">Metal-binding</keyword>
<dbReference type="FunFam" id="3.30.160.60:FF:000193">
    <property type="entry name" value="Zinc finger protein 300"/>
    <property type="match status" value="1"/>
</dbReference>
<feature type="compositionally biased region" description="Basic residues" evidence="12">
    <location>
        <begin position="14"/>
        <end position="40"/>
    </location>
</feature>
<dbReference type="GO" id="GO:0003677">
    <property type="term" value="F:DNA binding"/>
    <property type="evidence" value="ECO:0007669"/>
    <property type="project" value="UniProtKB-KW"/>
</dbReference>
<reference evidence="15" key="1">
    <citation type="submission" date="2016-11" db="UniProtKB">
        <authorList>
            <consortium name="WormBaseParasite"/>
        </authorList>
    </citation>
    <scope>IDENTIFICATION</scope>
</reference>
<accession>A0A1I8JN58</accession>
<dbReference type="PANTHER" id="PTHR24394">
    <property type="entry name" value="ZINC FINGER PROTEIN"/>
    <property type="match status" value="1"/>
</dbReference>
<dbReference type="SMART" id="SM00355">
    <property type="entry name" value="ZnF_C2H2"/>
    <property type="match status" value="2"/>
</dbReference>
<evidence type="ECO:0000256" key="7">
    <source>
        <dbReference type="ARBA" id="ARBA00023015"/>
    </source>
</evidence>
<dbReference type="Proteomes" id="UP000095280">
    <property type="component" value="Unplaced"/>
</dbReference>
<feature type="domain" description="C2H2-type" evidence="13">
    <location>
        <begin position="90"/>
        <end position="117"/>
    </location>
</feature>
<dbReference type="GO" id="GO:0008270">
    <property type="term" value="F:zinc ion binding"/>
    <property type="evidence" value="ECO:0007669"/>
    <property type="project" value="UniProtKB-KW"/>
</dbReference>
<keyword evidence="7" id="KW-0805">Transcription regulation</keyword>
<dbReference type="PANTHER" id="PTHR24394:SF29">
    <property type="entry name" value="MYONEURIN"/>
    <property type="match status" value="1"/>
</dbReference>
<proteinExistence type="inferred from homology"/>
<organism evidence="14 15">
    <name type="scientific">Macrostomum lignano</name>
    <dbReference type="NCBI Taxonomy" id="282301"/>
    <lineage>
        <taxon>Eukaryota</taxon>
        <taxon>Metazoa</taxon>
        <taxon>Spiralia</taxon>
        <taxon>Lophotrochozoa</taxon>
        <taxon>Platyhelminthes</taxon>
        <taxon>Rhabditophora</taxon>
        <taxon>Macrostomorpha</taxon>
        <taxon>Macrostomida</taxon>
        <taxon>Macrostomidae</taxon>
        <taxon>Macrostomum</taxon>
    </lineage>
</organism>
<keyword evidence="4" id="KW-0677">Repeat</keyword>
<dbReference type="PROSITE" id="PS00028">
    <property type="entry name" value="ZINC_FINGER_C2H2_1"/>
    <property type="match status" value="2"/>
</dbReference>
<evidence type="ECO:0000256" key="9">
    <source>
        <dbReference type="ARBA" id="ARBA00023163"/>
    </source>
</evidence>
<dbReference type="SUPFAM" id="SSF57667">
    <property type="entry name" value="beta-beta-alpha zinc fingers"/>
    <property type="match status" value="1"/>
</dbReference>
<keyword evidence="5 11" id="KW-0863">Zinc-finger</keyword>
<sequence>MEVVHKKTLTSTSSRKKSSSGKAGKSVKKKHRCEHCGARRSRGGQRWRFTSGCTAARSPTNARRSVQRKFARPSHLQGHVAAVHKKERPHKCQHCDKAFADPSALRVHTRTHTGEKPYQCKVCGKRFNLSGQLTSHNRLHTARTAFFNMQRRLRRKGFGHSGSLSTARRVHPAGGTTPVNALPAGVRQTVSPRIAD</sequence>
<evidence type="ECO:0000256" key="12">
    <source>
        <dbReference type="SAM" id="MobiDB-lite"/>
    </source>
</evidence>
<dbReference type="PROSITE" id="PS50157">
    <property type="entry name" value="ZINC_FINGER_C2H2_2"/>
    <property type="match status" value="2"/>
</dbReference>
<feature type="region of interest" description="Disordered" evidence="12">
    <location>
        <begin position="1"/>
        <end position="40"/>
    </location>
</feature>
<evidence type="ECO:0000256" key="3">
    <source>
        <dbReference type="ARBA" id="ARBA00022723"/>
    </source>
</evidence>
<evidence type="ECO:0000256" key="11">
    <source>
        <dbReference type="PROSITE-ProRule" id="PRU00042"/>
    </source>
</evidence>
<evidence type="ECO:0000256" key="10">
    <source>
        <dbReference type="ARBA" id="ARBA00023242"/>
    </source>
</evidence>
<evidence type="ECO:0000313" key="14">
    <source>
        <dbReference type="Proteomes" id="UP000095280"/>
    </source>
</evidence>
<evidence type="ECO:0000256" key="5">
    <source>
        <dbReference type="ARBA" id="ARBA00022771"/>
    </source>
</evidence>
<evidence type="ECO:0000259" key="13">
    <source>
        <dbReference type="PROSITE" id="PS50157"/>
    </source>
</evidence>
<evidence type="ECO:0000256" key="8">
    <source>
        <dbReference type="ARBA" id="ARBA00023125"/>
    </source>
</evidence>
<keyword evidence="6" id="KW-0862">Zinc</keyword>
<keyword evidence="8" id="KW-0238">DNA-binding</keyword>
<dbReference type="InterPro" id="IPR013087">
    <property type="entry name" value="Znf_C2H2_type"/>
</dbReference>
<name>A0A1I8JN58_9PLAT</name>
<keyword evidence="9" id="KW-0804">Transcription</keyword>